<dbReference type="EMBL" id="WNKQ01000020">
    <property type="protein sequence ID" value="KAF5845016.1"/>
    <property type="molecule type" value="Genomic_DNA"/>
</dbReference>
<evidence type="ECO:0000313" key="1">
    <source>
        <dbReference type="EMBL" id="KAF5845016.1"/>
    </source>
</evidence>
<gene>
    <name evidence="1" type="ORF">GGP41_001064</name>
</gene>
<name>A0A8H5Z914_COCSA</name>
<organism evidence="1 2">
    <name type="scientific">Cochliobolus sativus</name>
    <name type="common">Common root rot and spot blotch fungus</name>
    <name type="synonym">Bipolaris sorokiniana</name>
    <dbReference type="NCBI Taxonomy" id="45130"/>
    <lineage>
        <taxon>Eukaryota</taxon>
        <taxon>Fungi</taxon>
        <taxon>Dikarya</taxon>
        <taxon>Ascomycota</taxon>
        <taxon>Pezizomycotina</taxon>
        <taxon>Dothideomycetes</taxon>
        <taxon>Pleosporomycetidae</taxon>
        <taxon>Pleosporales</taxon>
        <taxon>Pleosporineae</taxon>
        <taxon>Pleosporaceae</taxon>
        <taxon>Bipolaris</taxon>
    </lineage>
</organism>
<accession>A0A8H5Z914</accession>
<dbReference type="AlphaFoldDB" id="A0A8H5Z914"/>
<protein>
    <submittedName>
        <fullName evidence="1">Uncharacterized protein</fullName>
    </submittedName>
</protein>
<comment type="caution">
    <text evidence="1">The sequence shown here is derived from an EMBL/GenBank/DDBJ whole genome shotgun (WGS) entry which is preliminary data.</text>
</comment>
<proteinExistence type="predicted"/>
<evidence type="ECO:0000313" key="2">
    <source>
        <dbReference type="Proteomes" id="UP000624244"/>
    </source>
</evidence>
<dbReference type="Proteomes" id="UP000624244">
    <property type="component" value="Unassembled WGS sequence"/>
</dbReference>
<reference evidence="1" key="1">
    <citation type="submission" date="2019-11" db="EMBL/GenBank/DDBJ databases">
        <title>Bipolaris sorokiniana Genome sequencing.</title>
        <authorList>
            <person name="Wang H."/>
        </authorList>
    </citation>
    <scope>NUCLEOTIDE SEQUENCE</scope>
</reference>
<sequence length="169" mass="18547">MALNTLTRTNTCQQRRSAMCSGYDLCDLFSLTPICAYTIYRELLATTSLSTLISATPTAALSVTPTEFVSTTTLVVSASSPTGVSTSRLEVMEATPNPEPERQNKAWIAGAVIGPRFTYGEVEEDLDGWTKLLSKWTERAIYHEKDTEGQLIELSSTRHPVELKVNGPQ</sequence>